<keyword evidence="9" id="KW-1185">Reference proteome</keyword>
<dbReference type="CDD" id="cd05707">
    <property type="entry name" value="S1_Rrp5_repeat_sc11"/>
    <property type="match status" value="1"/>
</dbReference>
<feature type="compositionally biased region" description="Acidic residues" evidence="6">
    <location>
        <begin position="216"/>
        <end position="236"/>
    </location>
</feature>
<feature type="domain" description="S1 motif" evidence="7">
    <location>
        <begin position="672"/>
        <end position="743"/>
    </location>
</feature>
<accession>A0A5C5FU63</accession>
<dbReference type="InterPro" id="IPR057302">
    <property type="entry name" value="Rrp5_S1"/>
</dbReference>
<evidence type="ECO:0000256" key="1">
    <source>
        <dbReference type="ARBA" id="ARBA00004604"/>
    </source>
</evidence>
<keyword evidence="5" id="KW-0539">Nucleus</keyword>
<dbReference type="Pfam" id="PF23231">
    <property type="entry name" value="HAT_Syf1_CNRKL1_C"/>
    <property type="match status" value="1"/>
</dbReference>
<dbReference type="InterPro" id="IPR055430">
    <property type="entry name" value="HAT_Syf1_CNRKL1_C"/>
</dbReference>
<dbReference type="InterPro" id="IPR045209">
    <property type="entry name" value="Rrp5"/>
</dbReference>
<dbReference type="Pfam" id="PF00575">
    <property type="entry name" value="S1"/>
    <property type="match status" value="2"/>
</dbReference>
<feature type="compositionally biased region" description="Acidic residues" evidence="6">
    <location>
        <begin position="1147"/>
        <end position="1190"/>
    </location>
</feature>
<feature type="compositionally biased region" description="Basic and acidic residues" evidence="6">
    <location>
        <begin position="58"/>
        <end position="74"/>
    </location>
</feature>
<dbReference type="Pfam" id="PF23459">
    <property type="entry name" value="S1_RRP5"/>
    <property type="match status" value="1"/>
</dbReference>
<evidence type="ECO:0000256" key="3">
    <source>
        <dbReference type="ARBA" id="ARBA00022552"/>
    </source>
</evidence>
<gene>
    <name evidence="8" type="ORF">DMC30DRAFT_397613</name>
</gene>
<dbReference type="STRING" id="5288.A0A5C5FU63"/>
<dbReference type="Proteomes" id="UP000311382">
    <property type="component" value="Unassembled WGS sequence"/>
</dbReference>
<dbReference type="Gene3D" id="1.25.40.10">
    <property type="entry name" value="Tetratricopeptide repeat domain"/>
    <property type="match status" value="1"/>
</dbReference>
<reference evidence="8 9" key="1">
    <citation type="submission" date="2019-03" db="EMBL/GenBank/DDBJ databases">
        <title>Rhodosporidium diobovatum UCD-FST 08-225 genome sequencing, assembly, and annotation.</title>
        <authorList>
            <person name="Fakankun I.U."/>
            <person name="Fristensky B."/>
            <person name="Levin D.B."/>
        </authorList>
    </citation>
    <scope>NUCLEOTIDE SEQUENCE [LARGE SCALE GENOMIC DNA]</scope>
    <source>
        <strain evidence="8 9">UCD-FST 08-225</strain>
    </source>
</reference>
<dbReference type="FunFam" id="2.40.50.140:FF:000103">
    <property type="entry name" value="protein RRP5 homolog"/>
    <property type="match status" value="2"/>
</dbReference>
<feature type="compositionally biased region" description="Polar residues" evidence="6">
    <location>
        <begin position="1"/>
        <end position="12"/>
    </location>
</feature>
<dbReference type="SUPFAM" id="SSF50249">
    <property type="entry name" value="Nucleic acid-binding proteins"/>
    <property type="match status" value="7"/>
</dbReference>
<evidence type="ECO:0000256" key="4">
    <source>
        <dbReference type="ARBA" id="ARBA00022737"/>
    </source>
</evidence>
<dbReference type="SUPFAM" id="SSF48452">
    <property type="entry name" value="TPR-like"/>
    <property type="match status" value="1"/>
</dbReference>
<dbReference type="InterPro" id="IPR057301">
    <property type="entry name" value="Rrp5_OB_4th"/>
</dbReference>
<dbReference type="SMART" id="SM00316">
    <property type="entry name" value="S1"/>
    <property type="match status" value="10"/>
</dbReference>
<dbReference type="InterPro" id="IPR048059">
    <property type="entry name" value="Rrp5_S1_rpt_hs1_sc1"/>
</dbReference>
<feature type="compositionally biased region" description="Acidic residues" evidence="6">
    <location>
        <begin position="1202"/>
        <end position="1221"/>
    </location>
</feature>
<evidence type="ECO:0000313" key="8">
    <source>
        <dbReference type="EMBL" id="TNY20447.1"/>
    </source>
</evidence>
<sequence length="1586" mass="172059">MPGKTRTSQAHGPNTAKKPFKRDPNSTTASSSRPAHHSSSASAAKKSAHGSASGSNRDPVDRKRKLDEEPEKAVVRNSLLNAPEEIDFPRGGGSGLTQAEVREAQLEGEHEAKATEEQERERDTEVIKDKGKAKRRKLERALKGTVKEKNQLPKDAFRIEHLNYKRLIAGTKALCQVVQVRPLELIVSLPNQLLGHVPITNISPEFTARLEKAGDESSDEEDSDEDEEDDSEDEADADKPQSKGLPGLTSLFHPGQWVVAIVVASKAGDSKAKLGGREGDEVVRSSRRVELSLEPEKVNEGIAKGDLKRGFILPATIHDLEDTGYSLSFGLPPLSSFLPFADAKKLSPTKPLHVGQVVLCRITKVHDNERVLSVTVEHADLAGTTLDNVSSITSILPLQLVTCLVTAVLPSGLNVKFHGYFDGTIDRFHLPVSAGDDLADHYKQGQKVKARVLWDSIASTPKKFALSMAPHVARLDDKAAKATETRFPVGAKCKRVKVLAMDDEWGLTCEIQDGDEAVPAFVHISRITDDHLNTIPKSGPWKVGSVHPARVIGFSALDNLVQLSLQPSVLEQAFLRVQDVEVGAEVKGTVKVLKENALFVSIGGNVDGVVWPLHYADIRLKHPEKKFKPGQAVKARIYSADADKNRVVLTLKKQLVNSDLPIVARHADAKPGVVTHATVTKVLEKSVLVDFFGGLRALIPAAEAAEAFTEASDLARLFPLGKVVAVRILSVDPSTSRIVASARQASAPSVAAAASGTAALEALDIGTVTSATVQQLHDTNLVLSLVPSGVKALLSYPTLARHRGVQVPELKASLAKGQTLEDLVVVSKNIDKGFVIVGLLPSKSASSSAAASTSTSSSSAPLTLDSLKVGALYPGRIASRLPSGVVLVQLASAGRHAPRGRVALTELADSYADDLASAFPVGTTVDAVVLAVDSEQNRLDLSLRASRVAQAKGDGEAQVPEVQDRVIESVEQLKAGDKIRGFVKNVANAGLFVTLGGEVTARVQIKELFDEYVKDWKPRFKVGQLVEGKILSVDKVTSQVELSLRKGGVVKKDAQPDLPSLAEANLSVGQVVRGVVKRVEDFGAFIRLDGLNVQGLCHKSKVTDEDKGSWKEHVRSGDKVRAVVLAVDLEAKKVSLGLKKSLFPEGEVSDEEDEEEEEEGEGSDDEEEIVDGMSEDDEEDDDDEEGDDLDMAALLNGAGAGSDDDEGSDEDEDDEMADEPEVPVASTSKLVASTKAAPALAVSSGFNWGGDDEDEPMKAAAGEGEESDDDDDDDDDEPAALKQSATAAGKKAVTGLSTLDDRTGDLDTQAPTSVADFERLLLGSPNSSYLWIQYIAFFVGLSQLEKAREIGRRALKSIHFREEQEKLNVWVALLNLENSYGDETTVDERFKEASQYNDAKTVHLRMVDIYERTGKYEAEEELFKKTVKKFSQSSKVWTLFAQYYLTHGRPAEARELLPRSLKSLEKRKHVKTIVKFAQLEFKLGDAERGRTIFEGIMDSYPKRLDLWFVYVDMETKQRNIAGVRALFDRILAQRLSSKKGKSVFKKWLTFEKEHGDDAGVEEVKQRAVAFVQGRSQPEGGDEDDEE</sequence>
<feature type="compositionally biased region" description="Basic and acidic residues" evidence="6">
    <location>
        <begin position="107"/>
        <end position="130"/>
    </location>
</feature>
<dbReference type="InterPro" id="IPR003107">
    <property type="entry name" value="HAT"/>
</dbReference>
<dbReference type="InterPro" id="IPR012340">
    <property type="entry name" value="NA-bd_OB-fold"/>
</dbReference>
<keyword evidence="4" id="KW-0677">Repeat</keyword>
<dbReference type="InterPro" id="IPR011990">
    <property type="entry name" value="TPR-like_helical_dom_sf"/>
</dbReference>
<feature type="domain" description="S1 motif" evidence="7">
    <location>
        <begin position="310"/>
        <end position="377"/>
    </location>
</feature>
<evidence type="ECO:0000256" key="5">
    <source>
        <dbReference type="ARBA" id="ARBA00023242"/>
    </source>
</evidence>
<evidence type="ECO:0000259" key="7">
    <source>
        <dbReference type="PROSITE" id="PS50126"/>
    </source>
</evidence>
<feature type="compositionally biased region" description="Low complexity" evidence="6">
    <location>
        <begin position="26"/>
        <end position="55"/>
    </location>
</feature>
<name>A0A5C5FU63_9BASI</name>
<dbReference type="Gene3D" id="2.40.50.140">
    <property type="entry name" value="Nucleic acid-binding proteins"/>
    <property type="match status" value="8"/>
</dbReference>
<dbReference type="CDD" id="cd05693">
    <property type="entry name" value="S1_Rrp5_repeat_hs1_sc1"/>
    <property type="match status" value="1"/>
</dbReference>
<keyword evidence="3" id="KW-0698">rRNA processing</keyword>
<dbReference type="PANTHER" id="PTHR23270">
    <property type="entry name" value="PROGRAMMED CELL DEATH PROTEIN 11 PRE-RRNA PROCESSING PROTEIN RRP5"/>
    <property type="match status" value="1"/>
</dbReference>
<dbReference type="EMBL" id="SOZI01000066">
    <property type="protein sequence ID" value="TNY20447.1"/>
    <property type="molecule type" value="Genomic_DNA"/>
</dbReference>
<feature type="domain" description="S1 motif" evidence="7">
    <location>
        <begin position="583"/>
        <end position="652"/>
    </location>
</feature>
<dbReference type="FunFam" id="2.40.50.140:FF:000155">
    <property type="entry name" value="rRNA biogenesis protein RRP5"/>
    <property type="match status" value="1"/>
</dbReference>
<feature type="region of interest" description="Disordered" evidence="6">
    <location>
        <begin position="1"/>
        <end position="95"/>
    </location>
</feature>
<evidence type="ECO:0000256" key="2">
    <source>
        <dbReference type="ARBA" id="ARBA00011524"/>
    </source>
</evidence>
<feature type="region of interest" description="Disordered" evidence="6">
    <location>
        <begin position="1244"/>
        <end position="1288"/>
    </location>
</feature>
<feature type="domain" description="S1 motif" evidence="7">
    <location>
        <begin position="870"/>
        <end position="944"/>
    </location>
</feature>
<dbReference type="GO" id="GO:0032040">
    <property type="term" value="C:small-subunit processome"/>
    <property type="evidence" value="ECO:0007669"/>
    <property type="project" value="TreeGrafter"/>
</dbReference>
<dbReference type="PANTHER" id="PTHR23270:SF10">
    <property type="entry name" value="PROTEIN RRP5 HOMOLOG"/>
    <property type="match status" value="1"/>
</dbReference>
<feature type="domain" description="S1 motif" evidence="7">
    <location>
        <begin position="398"/>
        <end position="469"/>
    </location>
</feature>
<dbReference type="FunFam" id="1.25.40.10:FF:000727">
    <property type="entry name" value="Chromosome 1, whole genome shotgun sequence"/>
    <property type="match status" value="1"/>
</dbReference>
<comment type="subcellular location">
    <subcellularLocation>
        <location evidence="1">Nucleus</location>
        <location evidence="1">Nucleolus</location>
    </subcellularLocation>
</comment>
<feature type="domain" description="S1 motif" evidence="7">
    <location>
        <begin position="976"/>
        <end position="1045"/>
    </location>
</feature>
<dbReference type="GO" id="GO:0003723">
    <property type="term" value="F:RNA binding"/>
    <property type="evidence" value="ECO:0007669"/>
    <property type="project" value="TreeGrafter"/>
</dbReference>
<comment type="caution">
    <text evidence="8">The sequence shown here is derived from an EMBL/GenBank/DDBJ whole genome shotgun (WGS) entry which is preliminary data.</text>
</comment>
<protein>
    <submittedName>
        <fullName evidence="8">U3 snoRNP-associated protein Rrp5</fullName>
    </submittedName>
</protein>
<evidence type="ECO:0000256" key="6">
    <source>
        <dbReference type="SAM" id="MobiDB-lite"/>
    </source>
</evidence>
<feature type="compositionally biased region" description="Acidic residues" evidence="6">
    <location>
        <begin position="1263"/>
        <end position="1278"/>
    </location>
</feature>
<dbReference type="SMART" id="SM00386">
    <property type="entry name" value="HAT"/>
    <property type="match status" value="6"/>
</dbReference>
<dbReference type="InterPro" id="IPR003029">
    <property type="entry name" value="S1_domain"/>
</dbReference>
<evidence type="ECO:0000313" key="9">
    <source>
        <dbReference type="Proteomes" id="UP000311382"/>
    </source>
</evidence>
<feature type="domain" description="S1 motif" evidence="7">
    <location>
        <begin position="1069"/>
        <end position="1139"/>
    </location>
</feature>
<comment type="subunit">
    <text evidence="2">Associated with the spliceosome.</text>
</comment>
<dbReference type="PROSITE" id="PS50126">
    <property type="entry name" value="S1"/>
    <property type="match status" value="8"/>
</dbReference>
<feature type="region of interest" description="Disordered" evidence="6">
    <location>
        <begin position="107"/>
        <end position="133"/>
    </location>
</feature>
<organism evidence="8 9">
    <name type="scientific">Rhodotorula diobovata</name>
    <dbReference type="NCBI Taxonomy" id="5288"/>
    <lineage>
        <taxon>Eukaryota</taxon>
        <taxon>Fungi</taxon>
        <taxon>Dikarya</taxon>
        <taxon>Basidiomycota</taxon>
        <taxon>Pucciniomycotina</taxon>
        <taxon>Microbotryomycetes</taxon>
        <taxon>Sporidiobolales</taxon>
        <taxon>Sporidiobolaceae</taxon>
        <taxon>Rhodotorula</taxon>
    </lineage>
</organism>
<dbReference type="CDD" id="cd05697">
    <property type="entry name" value="S1_Rrp5_repeat_hs5"/>
    <property type="match status" value="1"/>
</dbReference>
<dbReference type="GO" id="GO:0006364">
    <property type="term" value="P:rRNA processing"/>
    <property type="evidence" value="ECO:0007669"/>
    <property type="project" value="UniProtKB-KW"/>
</dbReference>
<feature type="region of interest" description="Disordered" evidence="6">
    <location>
        <begin position="1143"/>
        <end position="1225"/>
    </location>
</feature>
<feature type="domain" description="S1 motif" evidence="7">
    <location>
        <begin position="490"/>
        <end position="566"/>
    </location>
</feature>
<proteinExistence type="predicted"/>
<dbReference type="OrthoDB" id="412781at2759"/>
<dbReference type="Pfam" id="PF24685">
    <property type="entry name" value="OB_RRP5_4th"/>
    <property type="match status" value="1"/>
</dbReference>
<feature type="region of interest" description="Disordered" evidence="6">
    <location>
        <begin position="211"/>
        <end position="248"/>
    </location>
</feature>